<reference evidence="1" key="2">
    <citation type="submission" date="2013-04" db="UniProtKB">
        <authorList>
            <consortium name="EnsemblPlants"/>
        </authorList>
    </citation>
    <scope>IDENTIFICATION</scope>
</reference>
<protein>
    <recommendedName>
        <fullName evidence="3">Peptidase C1A papain C-terminal domain-containing protein</fullName>
    </recommendedName>
</protein>
<name>J3N234_ORYBR</name>
<dbReference type="EnsemblPlants" id="OB10G15820.1">
    <property type="protein sequence ID" value="OB10G15820.1"/>
    <property type="gene ID" value="OB10G15820"/>
</dbReference>
<dbReference type="OMA" id="ECIAYSI"/>
<dbReference type="Gramene" id="OB10G15820.1">
    <property type="protein sequence ID" value="OB10G15820.1"/>
    <property type="gene ID" value="OB10G15820"/>
</dbReference>
<dbReference type="HOGENOM" id="CLU_058716_0_0_1"/>
<evidence type="ECO:0000313" key="1">
    <source>
        <dbReference type="EnsemblPlants" id="OB10G15820.1"/>
    </source>
</evidence>
<dbReference type="AlphaFoldDB" id="J3N234"/>
<accession>J3N234</accession>
<sequence>MNLPVQKFLFDLPSFRCSGCGSPFLDDFEFCFDLVKANTHQLIGGLGNVKYQSDSPECIAFSIASCLEIAKRIRKVFRGKDPDSVKGINPFEIVEMFEEKCRHGMSYGETGIGKLVTMALTVQNDGITSEDHLKHFSAVAVETIDKFDFEKICSVLADGIPLIGTLYSGDRLKNLKYGQIYKAPKLARFLEKGIIPVGHAVVIIGAGMHSGQQYLYFLNSWGAEFCPRYDQDGNLVKGGVGKMRLYDLICNPILFATNFTECVGQNRLMPMNIGKLSDYNKRVLMGERQTNVALLVSRAQISTATAAVANGAIGLEKLASGLQS</sequence>
<dbReference type="Gene3D" id="3.90.70.10">
    <property type="entry name" value="Cysteine proteinases"/>
    <property type="match status" value="1"/>
</dbReference>
<dbReference type="Proteomes" id="UP000006038">
    <property type="component" value="Chromosome 10"/>
</dbReference>
<dbReference type="CDD" id="cd02619">
    <property type="entry name" value="Peptidase_C1"/>
    <property type="match status" value="1"/>
</dbReference>
<organism evidence="1">
    <name type="scientific">Oryza brachyantha</name>
    <name type="common">malo sina</name>
    <dbReference type="NCBI Taxonomy" id="4533"/>
    <lineage>
        <taxon>Eukaryota</taxon>
        <taxon>Viridiplantae</taxon>
        <taxon>Streptophyta</taxon>
        <taxon>Embryophyta</taxon>
        <taxon>Tracheophyta</taxon>
        <taxon>Spermatophyta</taxon>
        <taxon>Magnoliopsida</taxon>
        <taxon>Liliopsida</taxon>
        <taxon>Poales</taxon>
        <taxon>Poaceae</taxon>
        <taxon>BOP clade</taxon>
        <taxon>Oryzoideae</taxon>
        <taxon>Oryzeae</taxon>
        <taxon>Oryzinae</taxon>
        <taxon>Oryza</taxon>
    </lineage>
</organism>
<keyword evidence="2" id="KW-1185">Reference proteome</keyword>
<dbReference type="InterPro" id="IPR038765">
    <property type="entry name" value="Papain-like_cys_pep_sf"/>
</dbReference>
<evidence type="ECO:0008006" key="3">
    <source>
        <dbReference type="Google" id="ProtNLM"/>
    </source>
</evidence>
<evidence type="ECO:0000313" key="2">
    <source>
        <dbReference type="Proteomes" id="UP000006038"/>
    </source>
</evidence>
<reference evidence="1" key="1">
    <citation type="journal article" date="2013" name="Nat. Commun.">
        <title>Whole-genome sequencing of Oryza brachyantha reveals mechanisms underlying Oryza genome evolution.</title>
        <authorList>
            <person name="Chen J."/>
            <person name="Huang Q."/>
            <person name="Gao D."/>
            <person name="Wang J."/>
            <person name="Lang Y."/>
            <person name="Liu T."/>
            <person name="Li B."/>
            <person name="Bai Z."/>
            <person name="Luis Goicoechea J."/>
            <person name="Liang C."/>
            <person name="Chen C."/>
            <person name="Zhang W."/>
            <person name="Sun S."/>
            <person name="Liao Y."/>
            <person name="Zhang X."/>
            <person name="Yang L."/>
            <person name="Song C."/>
            <person name="Wang M."/>
            <person name="Shi J."/>
            <person name="Liu G."/>
            <person name="Liu J."/>
            <person name="Zhou H."/>
            <person name="Zhou W."/>
            <person name="Yu Q."/>
            <person name="An N."/>
            <person name="Chen Y."/>
            <person name="Cai Q."/>
            <person name="Wang B."/>
            <person name="Liu B."/>
            <person name="Min J."/>
            <person name="Huang Y."/>
            <person name="Wu H."/>
            <person name="Li Z."/>
            <person name="Zhang Y."/>
            <person name="Yin Y."/>
            <person name="Song W."/>
            <person name="Jiang J."/>
            <person name="Jackson S.A."/>
            <person name="Wing R.A."/>
            <person name="Wang J."/>
            <person name="Chen M."/>
        </authorList>
    </citation>
    <scope>NUCLEOTIDE SEQUENCE [LARGE SCALE GENOMIC DNA]</scope>
    <source>
        <strain evidence="1">cv. IRGC 101232</strain>
    </source>
</reference>
<proteinExistence type="predicted"/>
<dbReference type="SUPFAM" id="SSF54001">
    <property type="entry name" value="Cysteine proteinases"/>
    <property type="match status" value="1"/>
</dbReference>